<feature type="transmembrane region" description="Helical" evidence="2">
    <location>
        <begin position="131"/>
        <end position="149"/>
    </location>
</feature>
<reference evidence="4" key="1">
    <citation type="journal article" date="2019" name="Int. J. Syst. Evol. Microbiol.">
        <title>The Global Catalogue of Microorganisms (GCM) 10K type strain sequencing project: providing services to taxonomists for standard genome sequencing and annotation.</title>
        <authorList>
            <consortium name="The Broad Institute Genomics Platform"/>
            <consortium name="The Broad Institute Genome Sequencing Center for Infectious Disease"/>
            <person name="Wu L."/>
            <person name="Ma J."/>
        </authorList>
    </citation>
    <scope>NUCLEOTIDE SEQUENCE [LARGE SCALE GENOMIC DNA]</scope>
    <source>
        <strain evidence="4">CGMCC 4.7035</strain>
    </source>
</reference>
<keyword evidence="2" id="KW-1133">Transmembrane helix</keyword>
<evidence type="ECO:0000256" key="1">
    <source>
        <dbReference type="SAM" id="MobiDB-lite"/>
    </source>
</evidence>
<keyword evidence="4" id="KW-1185">Reference proteome</keyword>
<dbReference type="InterPro" id="IPR013783">
    <property type="entry name" value="Ig-like_fold"/>
</dbReference>
<name>A0ABV7SNP4_9ACTN</name>
<proteinExistence type="predicted"/>
<sequence>MAVQEARQGAGRGSGPGAHEGGCTCGDCPHGAREGHRRAVAEFLAKREEFASGRGLPAAVAHSVSASRQWVSEELTQSADLVAERSRADGEAWLGRLWRHTAVVVWGAVGVLLLTQALTAIGAGWTVARTAGLVAAALVGGSLTAAAYLHRARGGALAPVIGEDNRLSTSRAVAASWVLFAVYAVLVLVGELAAASGPGRRDALIAGLDLVRGVGVVTVIAVVCGIAVLVRRVVGLRVLGQRLQKVRADRPRAADLLTDDSGRGSFADTQYVVISAVALLFAVVRLARRPDQLPDLPWGLAVLMLVSAATYLAGKYAEGGRPVVLSVVRAREAGDLDAPIRTGDDVEIRGAGFVPPGAQTADRLSRMVVRIGAVHVHVPLVPVPGGFSNPTDTLLTVPVPADVEPGRVEVQVVTAAGVETNRVAIDVTD</sequence>
<dbReference type="Proteomes" id="UP001595701">
    <property type="component" value="Unassembled WGS sequence"/>
</dbReference>
<dbReference type="RefSeq" id="WP_310765373.1">
    <property type="nucleotide sequence ID" value="NZ_JBHRWR010000048.1"/>
</dbReference>
<evidence type="ECO:0000313" key="3">
    <source>
        <dbReference type="EMBL" id="MFC3578333.1"/>
    </source>
</evidence>
<comment type="caution">
    <text evidence="3">The sequence shown here is derived from an EMBL/GenBank/DDBJ whole genome shotgun (WGS) entry which is preliminary data.</text>
</comment>
<gene>
    <name evidence="3" type="ORF">ACFOZ0_34760</name>
</gene>
<dbReference type="Gene3D" id="2.60.40.10">
    <property type="entry name" value="Immunoglobulins"/>
    <property type="match status" value="1"/>
</dbReference>
<evidence type="ECO:0000256" key="2">
    <source>
        <dbReference type="SAM" id="Phobius"/>
    </source>
</evidence>
<keyword evidence="2" id="KW-0472">Membrane</keyword>
<feature type="compositionally biased region" description="Gly residues" evidence="1">
    <location>
        <begin position="10"/>
        <end position="23"/>
    </location>
</feature>
<feature type="transmembrane region" description="Helical" evidence="2">
    <location>
        <begin position="170"/>
        <end position="190"/>
    </location>
</feature>
<dbReference type="EMBL" id="JBHRWR010000048">
    <property type="protein sequence ID" value="MFC3578333.1"/>
    <property type="molecule type" value="Genomic_DNA"/>
</dbReference>
<feature type="transmembrane region" description="Helical" evidence="2">
    <location>
        <begin position="210"/>
        <end position="230"/>
    </location>
</feature>
<feature type="region of interest" description="Disordered" evidence="1">
    <location>
        <begin position="1"/>
        <end position="23"/>
    </location>
</feature>
<feature type="transmembrane region" description="Helical" evidence="2">
    <location>
        <begin position="103"/>
        <end position="125"/>
    </location>
</feature>
<evidence type="ECO:0000313" key="4">
    <source>
        <dbReference type="Proteomes" id="UP001595701"/>
    </source>
</evidence>
<protein>
    <recommendedName>
        <fullName evidence="5">Integral membrane protein</fullName>
    </recommendedName>
</protein>
<organism evidence="3 4">
    <name type="scientific">Streptomyces yaanensis</name>
    <dbReference type="NCBI Taxonomy" id="1142239"/>
    <lineage>
        <taxon>Bacteria</taxon>
        <taxon>Bacillati</taxon>
        <taxon>Actinomycetota</taxon>
        <taxon>Actinomycetes</taxon>
        <taxon>Kitasatosporales</taxon>
        <taxon>Streptomycetaceae</taxon>
        <taxon>Streptomyces</taxon>
    </lineage>
</organism>
<accession>A0ABV7SNP4</accession>
<evidence type="ECO:0008006" key="5">
    <source>
        <dbReference type="Google" id="ProtNLM"/>
    </source>
</evidence>
<keyword evidence="2" id="KW-0812">Transmembrane</keyword>